<keyword evidence="1" id="KW-0732">Signal</keyword>
<dbReference type="Proteomes" id="UP000247755">
    <property type="component" value="Unassembled WGS sequence"/>
</dbReference>
<sequence>MKVRWWWSVLLAALLGASAVAHACDSYTPGGGQSGSGDATQGKSGY</sequence>
<dbReference type="AlphaFoldDB" id="A0A318IN09"/>
<name>A0A318IN09_BURPY</name>
<gene>
    <name evidence="2" type="ORF">NA66_10268</name>
</gene>
<comment type="caution">
    <text evidence="2">The sequence shown here is derived from an EMBL/GenBank/DDBJ whole genome shotgun (WGS) entry which is preliminary data.</text>
</comment>
<evidence type="ECO:0000313" key="2">
    <source>
        <dbReference type="EMBL" id="PXX25773.1"/>
    </source>
</evidence>
<organism evidence="2 3">
    <name type="scientific">Burkholderia pyrrocinia</name>
    <name type="common">Pseudomonas pyrrocinia</name>
    <dbReference type="NCBI Taxonomy" id="60550"/>
    <lineage>
        <taxon>Bacteria</taxon>
        <taxon>Pseudomonadati</taxon>
        <taxon>Pseudomonadota</taxon>
        <taxon>Betaproteobacteria</taxon>
        <taxon>Burkholderiales</taxon>
        <taxon>Burkholderiaceae</taxon>
        <taxon>Burkholderia</taxon>
        <taxon>Burkholderia cepacia complex</taxon>
    </lineage>
</organism>
<feature type="chain" id="PRO_5016407422" description="Lipoprotein" evidence="1">
    <location>
        <begin position="24"/>
        <end position="46"/>
    </location>
</feature>
<proteinExistence type="predicted"/>
<reference evidence="2 3" key="1">
    <citation type="submission" date="2018-05" db="EMBL/GenBank/DDBJ databases">
        <title>Comparative genomics of bacterial root endophytes of switchgrass collected from native prairies over two seasons.</title>
        <authorList>
            <person name="Tang Y."/>
        </authorList>
    </citation>
    <scope>NUCLEOTIDE SEQUENCE [LARGE SCALE GENOMIC DNA]</scope>
    <source>
        <strain evidence="2 3">NFIX32</strain>
    </source>
</reference>
<evidence type="ECO:0008006" key="4">
    <source>
        <dbReference type="Google" id="ProtNLM"/>
    </source>
</evidence>
<evidence type="ECO:0000256" key="1">
    <source>
        <dbReference type="SAM" id="SignalP"/>
    </source>
</evidence>
<protein>
    <recommendedName>
        <fullName evidence="4">Lipoprotein</fullName>
    </recommendedName>
</protein>
<dbReference type="EMBL" id="QJJY01000026">
    <property type="protein sequence ID" value="PXX25773.1"/>
    <property type="molecule type" value="Genomic_DNA"/>
</dbReference>
<evidence type="ECO:0000313" key="3">
    <source>
        <dbReference type="Proteomes" id="UP000247755"/>
    </source>
</evidence>
<accession>A0A318IN09</accession>
<feature type="signal peptide" evidence="1">
    <location>
        <begin position="1"/>
        <end position="23"/>
    </location>
</feature>